<dbReference type="SUPFAM" id="SSF57701">
    <property type="entry name" value="Zn2/Cys6 DNA-binding domain"/>
    <property type="match status" value="1"/>
</dbReference>
<dbReference type="InterPro" id="IPR036864">
    <property type="entry name" value="Zn2-C6_fun-type_DNA-bd_sf"/>
</dbReference>
<comment type="caution">
    <text evidence="9">The sequence shown here is derived from an EMBL/GenBank/DDBJ whole genome shotgun (WGS) entry which is preliminary data.</text>
</comment>
<protein>
    <submittedName>
        <fullName evidence="9">DNA-binding transcriptional regulator</fullName>
    </submittedName>
</protein>
<accession>A0AAV5QNK7</accession>
<evidence type="ECO:0000256" key="5">
    <source>
        <dbReference type="ARBA" id="ARBA00023163"/>
    </source>
</evidence>
<dbReference type="SMART" id="SM00066">
    <property type="entry name" value="GAL4"/>
    <property type="match status" value="1"/>
</dbReference>
<reference evidence="9 10" key="1">
    <citation type="journal article" date="2023" name="Elife">
        <title>Identification of key yeast species and microbe-microbe interactions impacting larval growth of Drosophila in the wild.</title>
        <authorList>
            <person name="Mure A."/>
            <person name="Sugiura Y."/>
            <person name="Maeda R."/>
            <person name="Honda K."/>
            <person name="Sakurai N."/>
            <person name="Takahashi Y."/>
            <person name="Watada M."/>
            <person name="Katoh T."/>
            <person name="Gotoh A."/>
            <person name="Gotoh Y."/>
            <person name="Taniguchi I."/>
            <person name="Nakamura K."/>
            <person name="Hayashi T."/>
            <person name="Katayama T."/>
            <person name="Uemura T."/>
            <person name="Hattori Y."/>
        </authorList>
    </citation>
    <scope>NUCLEOTIDE SEQUENCE [LARGE SCALE GENOMIC DNA]</scope>
    <source>
        <strain evidence="9 10">SC-9</strain>
    </source>
</reference>
<keyword evidence="5" id="KW-0804">Transcription</keyword>
<dbReference type="GO" id="GO:0003677">
    <property type="term" value="F:DNA binding"/>
    <property type="evidence" value="ECO:0007669"/>
    <property type="project" value="UniProtKB-KW"/>
</dbReference>
<evidence type="ECO:0000313" key="10">
    <source>
        <dbReference type="Proteomes" id="UP001360560"/>
    </source>
</evidence>
<sequence>MINSQTAEYNFNKQKLAPNMNFTGTDYLTQQGQTGTEDDLRLEDYNFNDYNFPASDNSSNLYTVDASNSKNENFLMPASAGSHSEYSSTYGTPNSIDTSLNPSTEMFMSNGANQDFQQQQSRHNIEPIGKGSTTQLQPQSFQQKTNNFFKTMQNNPYFTPALNNRSFHERNRSDVSEFASPTMNSHSSFYENGLSSPIHNSHQNVNGFGIEDTHFDDISNNNFLAQIPEAQESFVSNHADINKFIDMCDFVDLNGKKPAKNEYLKNRDFSKVDLSSLGIGLRPDSSEKDLPKDAADTNLNKQELAVQGAGDISFSINESFINELLAPGDSDIAKDLLKEIETPFLVPHNDERDLLLPAFDDKNSKTDDFLNPNSLNNLRQSAMKNHSQMRKSHAKQQPSIISHQDGLDEGDTTIINSTSIMEMNESRNEEVPNTDNLIDELANNNELNCLNSSSRRNSNAKDLFTPGHSRNNSNATFEMPKLKSFNQKSPKLGSPSRVGKFPTSTSFRSIPTLNEKLAYIDDSSSTSIIANDSILDSPTRGNYNNNFIQGSLPSSPTRDFYLARANEADNSFVVKTQALTASPMYYAGGGHFNGSCIAQTPPASPSKAMSGLSLSSPTRSISSSPTKNSKGSFVLKPTPNGRKRIATAPRSKTGCWTCRIRHKKCDEGRPVCNNCAKINLKCDQYYDPKPSYMTNEEEKKVKLAEIAHIWKNRSKKSTGSKSSSPQKLSDSNKTNSESPDLAKKPINEYVEYGDKENFGALA</sequence>
<dbReference type="PROSITE" id="PS00463">
    <property type="entry name" value="ZN2_CY6_FUNGAL_1"/>
    <property type="match status" value="1"/>
</dbReference>
<dbReference type="PANTHER" id="PTHR36206">
    <property type="entry name" value="ASPERCRYPTIN BIOSYNTHESIS CLUSTER-SPECIFIC TRANSCRIPTION REGULATOR ATNN-RELATED"/>
    <property type="match status" value="1"/>
</dbReference>
<feature type="compositionally biased region" description="Low complexity" evidence="7">
    <location>
        <begin position="610"/>
        <end position="626"/>
    </location>
</feature>
<dbReference type="CDD" id="cd00067">
    <property type="entry name" value="GAL4"/>
    <property type="match status" value="1"/>
</dbReference>
<feature type="region of interest" description="Disordered" evidence="7">
    <location>
        <begin position="449"/>
        <end position="475"/>
    </location>
</feature>
<dbReference type="PANTHER" id="PTHR36206:SF12">
    <property type="entry name" value="ASPERCRYPTIN BIOSYNTHESIS CLUSTER-SPECIFIC TRANSCRIPTION REGULATOR ATNN-RELATED"/>
    <property type="match status" value="1"/>
</dbReference>
<evidence type="ECO:0000256" key="7">
    <source>
        <dbReference type="SAM" id="MobiDB-lite"/>
    </source>
</evidence>
<keyword evidence="6" id="KW-0539">Nucleus</keyword>
<dbReference type="AlphaFoldDB" id="A0AAV5QNK7"/>
<gene>
    <name evidence="9" type="ORF">DASC09_036490</name>
</gene>
<dbReference type="GO" id="GO:0000981">
    <property type="term" value="F:DNA-binding transcription factor activity, RNA polymerase II-specific"/>
    <property type="evidence" value="ECO:0007669"/>
    <property type="project" value="InterPro"/>
</dbReference>
<feature type="domain" description="Zn(2)-C6 fungal-type" evidence="8">
    <location>
        <begin position="654"/>
        <end position="682"/>
    </location>
</feature>
<dbReference type="InterPro" id="IPR001138">
    <property type="entry name" value="Zn2Cys6_DnaBD"/>
</dbReference>
<keyword evidence="2" id="KW-0862">Zinc</keyword>
<feature type="compositionally biased region" description="Low complexity" evidence="7">
    <location>
        <begin position="719"/>
        <end position="733"/>
    </location>
</feature>
<keyword evidence="3" id="KW-0805">Transcription regulation</keyword>
<evidence type="ECO:0000259" key="8">
    <source>
        <dbReference type="PROSITE" id="PS50048"/>
    </source>
</evidence>
<dbReference type="Gene3D" id="4.10.240.10">
    <property type="entry name" value="Zn(2)-C6 fungal-type DNA-binding domain"/>
    <property type="match status" value="1"/>
</dbReference>
<feature type="region of interest" description="Disordered" evidence="7">
    <location>
        <begin position="607"/>
        <end position="646"/>
    </location>
</feature>
<evidence type="ECO:0000256" key="6">
    <source>
        <dbReference type="ARBA" id="ARBA00023242"/>
    </source>
</evidence>
<dbReference type="PROSITE" id="PS50048">
    <property type="entry name" value="ZN2_CY6_FUNGAL_2"/>
    <property type="match status" value="1"/>
</dbReference>
<feature type="region of interest" description="Disordered" evidence="7">
    <location>
        <begin position="712"/>
        <end position="748"/>
    </location>
</feature>
<organism evidence="9 10">
    <name type="scientific">Saccharomycopsis crataegensis</name>
    <dbReference type="NCBI Taxonomy" id="43959"/>
    <lineage>
        <taxon>Eukaryota</taxon>
        <taxon>Fungi</taxon>
        <taxon>Dikarya</taxon>
        <taxon>Ascomycota</taxon>
        <taxon>Saccharomycotina</taxon>
        <taxon>Saccharomycetes</taxon>
        <taxon>Saccharomycopsidaceae</taxon>
        <taxon>Saccharomycopsis</taxon>
    </lineage>
</organism>
<dbReference type="Pfam" id="PF00172">
    <property type="entry name" value="Zn_clus"/>
    <property type="match status" value="1"/>
</dbReference>
<evidence type="ECO:0000256" key="4">
    <source>
        <dbReference type="ARBA" id="ARBA00023125"/>
    </source>
</evidence>
<dbReference type="InterPro" id="IPR052360">
    <property type="entry name" value="Transcr_Regulatory_Proteins"/>
</dbReference>
<keyword evidence="1" id="KW-0479">Metal-binding</keyword>
<dbReference type="Proteomes" id="UP001360560">
    <property type="component" value="Unassembled WGS sequence"/>
</dbReference>
<keyword evidence="10" id="KW-1185">Reference proteome</keyword>
<feature type="region of interest" description="Disordered" evidence="7">
    <location>
        <begin position="386"/>
        <end position="411"/>
    </location>
</feature>
<dbReference type="GeneID" id="90074299"/>
<proteinExistence type="predicted"/>
<dbReference type="GO" id="GO:0008270">
    <property type="term" value="F:zinc ion binding"/>
    <property type="evidence" value="ECO:0007669"/>
    <property type="project" value="InterPro"/>
</dbReference>
<evidence type="ECO:0000256" key="3">
    <source>
        <dbReference type="ARBA" id="ARBA00023015"/>
    </source>
</evidence>
<evidence type="ECO:0000313" key="9">
    <source>
        <dbReference type="EMBL" id="GMM36324.1"/>
    </source>
</evidence>
<keyword evidence="4 9" id="KW-0238">DNA-binding</keyword>
<evidence type="ECO:0000256" key="2">
    <source>
        <dbReference type="ARBA" id="ARBA00022833"/>
    </source>
</evidence>
<evidence type="ECO:0000256" key="1">
    <source>
        <dbReference type="ARBA" id="ARBA00022723"/>
    </source>
</evidence>
<name>A0AAV5QNK7_9ASCO</name>
<feature type="region of interest" description="Disordered" evidence="7">
    <location>
        <begin position="119"/>
        <end position="139"/>
    </location>
</feature>
<dbReference type="RefSeq" id="XP_064853320.1">
    <property type="nucleotide sequence ID" value="XM_064997248.1"/>
</dbReference>
<dbReference type="EMBL" id="BTFZ01000011">
    <property type="protein sequence ID" value="GMM36324.1"/>
    <property type="molecule type" value="Genomic_DNA"/>
</dbReference>